<accession>A0A0S4LQM7</accession>
<feature type="domain" description="Beta-ketoacyl-[acyl-carrier-protein] synthase III C-terminal" evidence="3">
    <location>
        <begin position="268"/>
        <end position="342"/>
    </location>
</feature>
<dbReference type="GO" id="GO:0006633">
    <property type="term" value="P:fatty acid biosynthetic process"/>
    <property type="evidence" value="ECO:0007669"/>
    <property type="project" value="InterPro"/>
</dbReference>
<evidence type="ECO:0000256" key="2">
    <source>
        <dbReference type="ARBA" id="ARBA00023315"/>
    </source>
</evidence>
<organism evidence="5 6">
    <name type="scientific">Candidatus Nitrospira nitrificans</name>
    <dbReference type="NCBI Taxonomy" id="1742973"/>
    <lineage>
        <taxon>Bacteria</taxon>
        <taxon>Pseudomonadati</taxon>
        <taxon>Nitrospirota</taxon>
        <taxon>Nitrospiria</taxon>
        <taxon>Nitrospirales</taxon>
        <taxon>Nitrospiraceae</taxon>
        <taxon>Nitrospira</taxon>
    </lineage>
</organism>
<protein>
    <submittedName>
        <fullName evidence="5">3-Oxoacyl-(Acyl-carrier-protein (ACP)) synthase III domain protein</fullName>
    </submittedName>
</protein>
<keyword evidence="2" id="KW-0012">Acyltransferase</keyword>
<name>A0A0S4LQM7_9BACT</name>
<proteinExistence type="predicted"/>
<dbReference type="PANTHER" id="PTHR34069">
    <property type="entry name" value="3-OXOACYL-[ACYL-CARRIER-PROTEIN] SYNTHASE 3"/>
    <property type="match status" value="1"/>
</dbReference>
<keyword evidence="1" id="KW-0808">Transferase</keyword>
<dbReference type="STRING" id="1742973.COMA2_60022"/>
<dbReference type="RefSeq" id="WP_090900952.1">
    <property type="nucleotide sequence ID" value="NZ_CZPZ01000033.1"/>
</dbReference>
<dbReference type="Proteomes" id="UP000198736">
    <property type="component" value="Unassembled WGS sequence"/>
</dbReference>
<evidence type="ECO:0000259" key="4">
    <source>
        <dbReference type="Pfam" id="PF08545"/>
    </source>
</evidence>
<dbReference type="InterPro" id="IPR013751">
    <property type="entry name" value="ACP_syn_III_N"/>
</dbReference>
<evidence type="ECO:0000313" key="5">
    <source>
        <dbReference type="EMBL" id="CUS38856.1"/>
    </source>
</evidence>
<evidence type="ECO:0000313" key="6">
    <source>
        <dbReference type="Proteomes" id="UP000198736"/>
    </source>
</evidence>
<reference evidence="6" key="1">
    <citation type="submission" date="2015-10" db="EMBL/GenBank/DDBJ databases">
        <authorList>
            <person name="Luecker S."/>
            <person name="Luecker S."/>
        </authorList>
    </citation>
    <scope>NUCLEOTIDE SEQUENCE [LARGE SCALE GENOMIC DNA]</scope>
</reference>
<dbReference type="EMBL" id="CZPZ01000033">
    <property type="protein sequence ID" value="CUS38856.1"/>
    <property type="molecule type" value="Genomic_DNA"/>
</dbReference>
<dbReference type="Gene3D" id="3.40.47.10">
    <property type="match status" value="2"/>
</dbReference>
<evidence type="ECO:0000259" key="3">
    <source>
        <dbReference type="Pfam" id="PF08541"/>
    </source>
</evidence>
<dbReference type="SUPFAM" id="SSF53901">
    <property type="entry name" value="Thiolase-like"/>
    <property type="match status" value="2"/>
</dbReference>
<evidence type="ECO:0000256" key="1">
    <source>
        <dbReference type="ARBA" id="ARBA00022679"/>
    </source>
</evidence>
<dbReference type="GO" id="GO:0044550">
    <property type="term" value="P:secondary metabolite biosynthetic process"/>
    <property type="evidence" value="ECO:0007669"/>
    <property type="project" value="TreeGrafter"/>
</dbReference>
<dbReference type="Pfam" id="PF08545">
    <property type="entry name" value="ACP_syn_III"/>
    <property type="match status" value="1"/>
</dbReference>
<dbReference type="GO" id="GO:0004315">
    <property type="term" value="F:3-oxoacyl-[acyl-carrier-protein] synthase activity"/>
    <property type="evidence" value="ECO:0007669"/>
    <property type="project" value="InterPro"/>
</dbReference>
<dbReference type="Pfam" id="PF08541">
    <property type="entry name" value="ACP_syn_III_C"/>
    <property type="match status" value="1"/>
</dbReference>
<gene>
    <name evidence="5" type="ORF">COMA2_60022</name>
</gene>
<sequence length="356" mass="38564">MTAAHFAINRLKLLGTGRSLPGPAVSNDTLFEALENACNPRAVRRARSIAYRLGITHRHVSRDLQVPLSGTRITMQAPQLCHAALSGAMREAGIGIGSIEYLIGHTSSPHTLLPPNIAWVADELRYTGPYLELRQACTGFANGLQIASAMAAANRLQAIAIVGSETGSPYCDISDAFLNNEQLVNYVQMGDGAGAVIVGQDDGSEDQILSNIFVGQIGLGREPGFFIDGGGSSQPQCGMQVPVFRHHVQTVREHGGELFVRGVEAMMQRGHALREFDWILPHQANGRLAHLFSQYFDVPEEKIYVTADKLGNLGSAAIWVSLDMLRRSGDLKKGQRVLILGAEASKFLYGGCMYQH</sequence>
<dbReference type="PANTHER" id="PTHR34069:SF2">
    <property type="entry name" value="BETA-KETOACYL-[ACYL-CARRIER-PROTEIN] SYNTHASE III"/>
    <property type="match status" value="1"/>
</dbReference>
<dbReference type="InterPro" id="IPR016039">
    <property type="entry name" value="Thiolase-like"/>
</dbReference>
<feature type="domain" description="Beta-ketoacyl-[acyl-carrier-protein] synthase III N-terminal" evidence="4">
    <location>
        <begin position="132"/>
        <end position="210"/>
    </location>
</feature>
<dbReference type="OrthoDB" id="4336181at2"/>
<dbReference type="AlphaFoldDB" id="A0A0S4LQM7"/>
<dbReference type="InterPro" id="IPR013747">
    <property type="entry name" value="ACP_syn_III_C"/>
</dbReference>
<keyword evidence="6" id="KW-1185">Reference proteome</keyword>